<dbReference type="PIRSF" id="PIRSF016661">
    <property type="entry name" value="BioY"/>
    <property type="match status" value="1"/>
</dbReference>
<dbReference type="Proteomes" id="UP000509367">
    <property type="component" value="Chromosome"/>
</dbReference>
<keyword evidence="3" id="KW-1133">Transmembrane helix</keyword>
<evidence type="ECO:0000256" key="3">
    <source>
        <dbReference type="SAM" id="Phobius"/>
    </source>
</evidence>
<feature type="transmembrane region" description="Helical" evidence="3">
    <location>
        <begin position="160"/>
        <end position="189"/>
    </location>
</feature>
<evidence type="ECO:0000313" key="5">
    <source>
        <dbReference type="Proteomes" id="UP000509367"/>
    </source>
</evidence>
<dbReference type="GO" id="GO:0005886">
    <property type="term" value="C:plasma membrane"/>
    <property type="evidence" value="ECO:0007669"/>
    <property type="project" value="UniProtKB-SubCell"/>
</dbReference>
<evidence type="ECO:0000256" key="1">
    <source>
        <dbReference type="ARBA" id="ARBA00010692"/>
    </source>
</evidence>
<keyword evidence="2" id="KW-0813">Transport</keyword>
<comment type="subcellular location">
    <subcellularLocation>
        <location evidence="2">Cell membrane</location>
        <topology evidence="2">Multi-pass membrane protein</topology>
    </subcellularLocation>
</comment>
<keyword evidence="2" id="KW-1003">Cell membrane</keyword>
<accession>A0A6N1VN38</accession>
<feature type="transmembrane region" description="Helical" evidence="3">
    <location>
        <begin position="95"/>
        <end position="120"/>
    </location>
</feature>
<reference evidence="4 5" key="1">
    <citation type="submission" date="2020-06" db="EMBL/GenBank/DDBJ databases">
        <title>Oricola thermophila sp. nov. isolated from a tidal sediments.</title>
        <authorList>
            <person name="Kwon K.K."/>
            <person name="Yang S.-H."/>
            <person name="Park M.-J."/>
        </authorList>
    </citation>
    <scope>NUCLEOTIDE SEQUENCE [LARGE SCALE GENOMIC DNA]</scope>
    <source>
        <strain evidence="4 5">MEBiC13590</strain>
    </source>
</reference>
<gene>
    <name evidence="4" type="ORF">HTY61_10175</name>
</gene>
<dbReference type="GO" id="GO:0015225">
    <property type="term" value="F:biotin transmembrane transporter activity"/>
    <property type="evidence" value="ECO:0007669"/>
    <property type="project" value="UniProtKB-UniRule"/>
</dbReference>
<name>A0A6N1VN38_9HYPH</name>
<dbReference type="PANTHER" id="PTHR34295">
    <property type="entry name" value="BIOTIN TRANSPORTER BIOY"/>
    <property type="match status" value="1"/>
</dbReference>
<comment type="similarity">
    <text evidence="1 2">Belongs to the BioY family.</text>
</comment>
<dbReference type="PANTHER" id="PTHR34295:SF1">
    <property type="entry name" value="BIOTIN TRANSPORTER BIOY"/>
    <property type="match status" value="1"/>
</dbReference>
<keyword evidence="2 3" id="KW-0472">Membrane</keyword>
<keyword evidence="3" id="KW-0812">Transmembrane</keyword>
<feature type="transmembrane region" description="Helical" evidence="3">
    <location>
        <begin position="23"/>
        <end position="45"/>
    </location>
</feature>
<proteinExistence type="inferred from homology"/>
<protein>
    <recommendedName>
        <fullName evidence="2">Biotin transporter</fullName>
    </recommendedName>
</protein>
<dbReference type="AlphaFoldDB" id="A0A6N1VN38"/>
<dbReference type="InterPro" id="IPR003784">
    <property type="entry name" value="BioY"/>
</dbReference>
<dbReference type="EMBL" id="CP054836">
    <property type="protein sequence ID" value="QKV20619.1"/>
    <property type="molecule type" value="Genomic_DNA"/>
</dbReference>
<evidence type="ECO:0000256" key="2">
    <source>
        <dbReference type="PIRNR" id="PIRNR016661"/>
    </source>
</evidence>
<dbReference type="Pfam" id="PF02632">
    <property type="entry name" value="BioY"/>
    <property type="match status" value="1"/>
</dbReference>
<keyword evidence="5" id="KW-1185">Reference proteome</keyword>
<evidence type="ECO:0000313" key="4">
    <source>
        <dbReference type="EMBL" id="QKV20619.1"/>
    </source>
</evidence>
<feature type="transmembrane region" description="Helical" evidence="3">
    <location>
        <begin position="132"/>
        <end position="154"/>
    </location>
</feature>
<organism evidence="4 5">
    <name type="scientific">Oricola thermophila</name>
    <dbReference type="NCBI Taxonomy" id="2742145"/>
    <lineage>
        <taxon>Bacteria</taxon>
        <taxon>Pseudomonadati</taxon>
        <taxon>Pseudomonadota</taxon>
        <taxon>Alphaproteobacteria</taxon>
        <taxon>Hyphomicrobiales</taxon>
        <taxon>Ahrensiaceae</taxon>
        <taxon>Oricola</taxon>
    </lineage>
</organism>
<dbReference type="Gene3D" id="1.10.1760.20">
    <property type="match status" value="1"/>
</dbReference>
<dbReference type="KEGG" id="orm:HTY61_10175"/>
<sequence length="192" mass="19730">MALTNAPQTLIHRVLPRETATRYAMYAFLVGLGSVLIAIAGQVKVPMWPVPTTLQTLAIFTIAAAFGRKLAVATLLAYLAEGAAGLPVFTNGGGLAYFAGPTTGYLAGFVVAAGITGWAADNGLTNKPLKLFAANLAGTLATLALGAAWIAVMFGTDKAIAWGIGPFIVTDIIKAALAAALVPALWSLFGRK</sequence>